<sequence length="295" mass="33010">MDHQGLENADSNIVHALLNHVFVVLPDANADPDYVLELILQSLPTYGPDDTVALVVQFLLDSASTQYPPHSTLASIDCQCCFTSFPEDEISKCPAGHPFCKSCIQQYIATQLGDQRTDISCMYSSDDGCQLAFSPSILRACLTEDLLLLYERLSQQKDLQEAQIEGLEDCPFCDFACVMDIPLLEVPTFSCQNTEKCGRTSCRVCRTEAHPGRPCDNPQNKVRETRLDIEEAMTRALLRHCPKCSFSFIKSDGCNKMKCPNCSTISCYICRQAILDVNYYDHFVRISPPYLACIV</sequence>
<keyword evidence="7" id="KW-0862">Zinc</keyword>
<dbReference type="InterPro" id="IPR047544">
    <property type="entry name" value="RING-HC_RBR_RNF216"/>
</dbReference>
<evidence type="ECO:0000256" key="3">
    <source>
        <dbReference type="ARBA" id="ARBA00022723"/>
    </source>
</evidence>
<comment type="caution">
    <text evidence="9">The sequence shown here is derived from an EMBL/GenBank/DDBJ whole genome shotgun (WGS) entry which is preliminary data.</text>
</comment>
<dbReference type="Pfam" id="PF26200">
    <property type="entry name" value="Rcat_RNF216"/>
    <property type="match status" value="1"/>
</dbReference>
<dbReference type="Gene3D" id="1.20.120.1750">
    <property type="match status" value="1"/>
</dbReference>
<comment type="pathway">
    <text evidence="1">Protein modification; protein ubiquitination.</text>
</comment>
<dbReference type="Proteomes" id="UP000521943">
    <property type="component" value="Unassembled WGS sequence"/>
</dbReference>
<dbReference type="PROSITE" id="PS51873">
    <property type="entry name" value="TRIAD"/>
    <property type="match status" value="1"/>
</dbReference>
<dbReference type="Gene3D" id="3.30.40.10">
    <property type="entry name" value="Zinc/RING finger domain, C3HC4 (zinc finger)"/>
    <property type="match status" value="1"/>
</dbReference>
<evidence type="ECO:0000256" key="7">
    <source>
        <dbReference type="ARBA" id="ARBA00022833"/>
    </source>
</evidence>
<dbReference type="AlphaFoldDB" id="A0A8H6I6Y4"/>
<dbReference type="EMBL" id="JACGCI010000017">
    <property type="protein sequence ID" value="KAF6759022.1"/>
    <property type="molecule type" value="Genomic_DNA"/>
</dbReference>
<evidence type="ECO:0000256" key="1">
    <source>
        <dbReference type="ARBA" id="ARBA00004906"/>
    </source>
</evidence>
<evidence type="ECO:0000313" key="9">
    <source>
        <dbReference type="EMBL" id="KAF6759022.1"/>
    </source>
</evidence>
<dbReference type="OrthoDB" id="10009520at2759"/>
<dbReference type="SMART" id="SM00647">
    <property type="entry name" value="IBR"/>
    <property type="match status" value="2"/>
</dbReference>
<dbReference type="InterPro" id="IPR051628">
    <property type="entry name" value="LUBAC_E3_Ligases"/>
</dbReference>
<keyword evidence="3" id="KW-0479">Metal-binding</keyword>
<dbReference type="CDD" id="cd20353">
    <property type="entry name" value="Rcat_RBR_RNF216"/>
    <property type="match status" value="1"/>
</dbReference>
<keyword evidence="4" id="KW-0677">Repeat</keyword>
<accession>A0A8H6I6Y4</accession>
<organism evidence="9 10">
    <name type="scientific">Ephemerocybe angulata</name>
    <dbReference type="NCBI Taxonomy" id="980116"/>
    <lineage>
        <taxon>Eukaryota</taxon>
        <taxon>Fungi</taxon>
        <taxon>Dikarya</taxon>
        <taxon>Basidiomycota</taxon>
        <taxon>Agaricomycotina</taxon>
        <taxon>Agaricomycetes</taxon>
        <taxon>Agaricomycetidae</taxon>
        <taxon>Agaricales</taxon>
        <taxon>Agaricineae</taxon>
        <taxon>Psathyrellaceae</taxon>
        <taxon>Ephemerocybe</taxon>
    </lineage>
</organism>
<evidence type="ECO:0000256" key="5">
    <source>
        <dbReference type="ARBA" id="ARBA00022771"/>
    </source>
</evidence>
<evidence type="ECO:0000256" key="6">
    <source>
        <dbReference type="ARBA" id="ARBA00022786"/>
    </source>
</evidence>
<dbReference type="Pfam" id="PF26191">
    <property type="entry name" value="RING-HC_RBR_RNF216"/>
    <property type="match status" value="1"/>
</dbReference>
<dbReference type="PANTHER" id="PTHR22770">
    <property type="entry name" value="UBIQUITIN CONJUGATING ENZYME 7 INTERACTING PROTEIN-RELATED"/>
    <property type="match status" value="1"/>
</dbReference>
<keyword evidence="2" id="KW-0808">Transferase</keyword>
<evidence type="ECO:0000256" key="2">
    <source>
        <dbReference type="ARBA" id="ARBA00022679"/>
    </source>
</evidence>
<keyword evidence="6" id="KW-0833">Ubl conjugation pathway</keyword>
<dbReference type="InterPro" id="IPR047545">
    <property type="entry name" value="BRcat_RBR_RNF216"/>
</dbReference>
<name>A0A8H6I6Y4_9AGAR</name>
<dbReference type="InterPro" id="IPR047546">
    <property type="entry name" value="Rcat_RBR_RNF216"/>
</dbReference>
<dbReference type="GO" id="GO:0008270">
    <property type="term" value="F:zinc ion binding"/>
    <property type="evidence" value="ECO:0007669"/>
    <property type="project" value="UniProtKB-KW"/>
</dbReference>
<evidence type="ECO:0000259" key="8">
    <source>
        <dbReference type="PROSITE" id="PS51873"/>
    </source>
</evidence>
<reference evidence="9 10" key="1">
    <citation type="submission" date="2020-07" db="EMBL/GenBank/DDBJ databases">
        <title>Comparative genomics of pyrophilous fungi reveals a link between fire events and developmental genes.</title>
        <authorList>
            <consortium name="DOE Joint Genome Institute"/>
            <person name="Steindorff A.S."/>
            <person name="Carver A."/>
            <person name="Calhoun S."/>
            <person name="Stillman K."/>
            <person name="Liu H."/>
            <person name="Lipzen A."/>
            <person name="Pangilinan J."/>
            <person name="Labutti K."/>
            <person name="Bruns T.D."/>
            <person name="Grigoriev I.V."/>
        </authorList>
    </citation>
    <scope>NUCLEOTIDE SEQUENCE [LARGE SCALE GENOMIC DNA]</scope>
    <source>
        <strain evidence="9 10">CBS 144469</strain>
    </source>
</reference>
<dbReference type="InterPro" id="IPR044066">
    <property type="entry name" value="TRIAD_supradom"/>
</dbReference>
<dbReference type="PANTHER" id="PTHR22770:SF47">
    <property type="entry name" value="E3 UBIQUITIN-PROTEIN LIGASE RNF216"/>
    <property type="match status" value="1"/>
</dbReference>
<dbReference type="InterPro" id="IPR002867">
    <property type="entry name" value="IBR_dom"/>
</dbReference>
<evidence type="ECO:0000256" key="4">
    <source>
        <dbReference type="ARBA" id="ARBA00022737"/>
    </source>
</evidence>
<proteinExistence type="predicted"/>
<protein>
    <recommendedName>
        <fullName evidence="8">RING-type domain-containing protein</fullName>
    </recommendedName>
</protein>
<dbReference type="CDD" id="cd20339">
    <property type="entry name" value="BRcat_RBR_RNF216"/>
    <property type="match status" value="1"/>
</dbReference>
<dbReference type="InterPro" id="IPR013083">
    <property type="entry name" value="Znf_RING/FYVE/PHD"/>
</dbReference>
<dbReference type="SUPFAM" id="SSF57850">
    <property type="entry name" value="RING/U-box"/>
    <property type="match status" value="1"/>
</dbReference>
<feature type="domain" description="RING-type" evidence="8">
    <location>
        <begin position="74"/>
        <end position="295"/>
    </location>
</feature>
<keyword evidence="10" id="KW-1185">Reference proteome</keyword>
<gene>
    <name evidence="9" type="ORF">DFP72DRAFT_807320</name>
</gene>
<dbReference type="GO" id="GO:0016740">
    <property type="term" value="F:transferase activity"/>
    <property type="evidence" value="ECO:0007669"/>
    <property type="project" value="UniProtKB-KW"/>
</dbReference>
<keyword evidence="5" id="KW-0863">Zinc-finger</keyword>
<evidence type="ECO:0000313" key="10">
    <source>
        <dbReference type="Proteomes" id="UP000521943"/>
    </source>
</evidence>